<dbReference type="EMBL" id="MN738741">
    <property type="protein sequence ID" value="QHT36332.1"/>
    <property type="molecule type" value="Genomic_DNA"/>
</dbReference>
<organism evidence="3">
    <name type="scientific">viral metagenome</name>
    <dbReference type="NCBI Taxonomy" id="1070528"/>
    <lineage>
        <taxon>unclassified sequences</taxon>
        <taxon>metagenomes</taxon>
        <taxon>organismal metagenomes</taxon>
    </lineage>
</organism>
<feature type="transmembrane region" description="Helical" evidence="2">
    <location>
        <begin position="206"/>
        <end position="231"/>
    </location>
</feature>
<evidence type="ECO:0000313" key="3">
    <source>
        <dbReference type="EMBL" id="QHT36332.1"/>
    </source>
</evidence>
<reference evidence="3" key="1">
    <citation type="journal article" date="2020" name="Nature">
        <title>Giant virus diversity and host interactions through global metagenomics.</title>
        <authorList>
            <person name="Schulz F."/>
            <person name="Roux S."/>
            <person name="Paez-Espino D."/>
            <person name="Jungbluth S."/>
            <person name="Walsh D.A."/>
            <person name="Denef V.J."/>
            <person name="McMahon K.D."/>
            <person name="Konstantinidis K.T."/>
            <person name="Eloe-Fadrosh E.A."/>
            <person name="Kyrpides N.C."/>
            <person name="Woyke T."/>
        </authorList>
    </citation>
    <scope>NUCLEOTIDE SEQUENCE</scope>
    <source>
        <strain evidence="3">GVMAG-S-ERX555931-87</strain>
    </source>
</reference>
<feature type="transmembrane region" description="Helical" evidence="2">
    <location>
        <begin position="283"/>
        <end position="302"/>
    </location>
</feature>
<feature type="region of interest" description="Disordered" evidence="1">
    <location>
        <begin position="546"/>
        <end position="571"/>
    </location>
</feature>
<keyword evidence="2" id="KW-0472">Membrane</keyword>
<sequence length="571" mass="66012">MSDESTDSNGNMDPYRKEVLESQNIRVSKLRKKKDETYESEEESDEEINEYNNVLNLLIWEGPYFENNNGEWGRIDPRTYIGKILKENILGGGQVYIKSITDIFGKISSKNTAEVLNLTPWRVFCFIATVIVPSCLNSYAITYRWLDRPPRNQDEFHNWSNVALAHIEFAGLVIMFANMITNIILVMLDRTISNRWIKENKGGQSIIINICILLTYISIIPIGSFILTGMYDIFKEEWNFFFYNNETLIENSTDVFINNTIEHNNTGLAAYFDETKLGQLDETFFVILGIYYICALFMFGIIRLNNFRYISEDETLNKNNIVMYDPFTIRQLSFSLKKIGDFSLLKIIAWTKHLLPETLKSTYHKIKGMIKERKEENKSIEAKYIYMFLIFSLPSIFFLILLLLVLIGVGFLGLVIKVKQVAFVGEIEVLDWGLTEWIQFLAFLNNMLALDLSKDQSLKATLNFLFGGQDAIQDMNEMKAKGKFLNMLVAHSTLHNGFLKTIVVLPQLGSAEIQQICLEETKKERPLKKRINSSRFQTMIDIKDETRRRSLGKNKSDGSPKVLRLKDKVRP</sequence>
<proteinExistence type="predicted"/>
<evidence type="ECO:0000256" key="1">
    <source>
        <dbReference type="SAM" id="MobiDB-lite"/>
    </source>
</evidence>
<dbReference type="AlphaFoldDB" id="A0A6C0F580"/>
<name>A0A6C0F580_9ZZZZ</name>
<evidence type="ECO:0000256" key="2">
    <source>
        <dbReference type="SAM" id="Phobius"/>
    </source>
</evidence>
<feature type="transmembrane region" description="Helical" evidence="2">
    <location>
        <begin position="163"/>
        <end position="185"/>
    </location>
</feature>
<feature type="transmembrane region" description="Helical" evidence="2">
    <location>
        <begin position="123"/>
        <end position="143"/>
    </location>
</feature>
<keyword evidence="2" id="KW-0812">Transmembrane</keyword>
<feature type="transmembrane region" description="Helical" evidence="2">
    <location>
        <begin position="384"/>
        <end position="416"/>
    </location>
</feature>
<keyword evidence="2" id="KW-1133">Transmembrane helix</keyword>
<protein>
    <submittedName>
        <fullName evidence="3">Uncharacterized protein</fullName>
    </submittedName>
</protein>
<accession>A0A6C0F580</accession>